<protein>
    <recommendedName>
        <fullName evidence="2">DUF6534 domain-containing protein</fullName>
    </recommendedName>
</protein>
<gene>
    <name evidence="3" type="ORF">K466DRAFT_599768</name>
</gene>
<feature type="transmembrane region" description="Helical" evidence="1">
    <location>
        <begin position="224"/>
        <end position="247"/>
    </location>
</feature>
<evidence type="ECO:0000256" key="1">
    <source>
        <dbReference type="SAM" id="Phobius"/>
    </source>
</evidence>
<evidence type="ECO:0000259" key="2">
    <source>
        <dbReference type="Pfam" id="PF20152"/>
    </source>
</evidence>
<feature type="domain" description="DUF6534" evidence="2">
    <location>
        <begin position="192"/>
        <end position="279"/>
    </location>
</feature>
<dbReference type="AlphaFoldDB" id="A0A5C3PBL4"/>
<keyword evidence="1" id="KW-0812">Transmembrane</keyword>
<dbReference type="PANTHER" id="PTHR40465">
    <property type="entry name" value="CHROMOSOME 1, WHOLE GENOME SHOTGUN SEQUENCE"/>
    <property type="match status" value="1"/>
</dbReference>
<evidence type="ECO:0000313" key="4">
    <source>
        <dbReference type="Proteomes" id="UP000308197"/>
    </source>
</evidence>
<keyword evidence="4" id="KW-1185">Reference proteome</keyword>
<dbReference type="PANTHER" id="PTHR40465:SF1">
    <property type="entry name" value="DUF6534 DOMAIN-CONTAINING PROTEIN"/>
    <property type="match status" value="1"/>
</dbReference>
<keyword evidence="1" id="KW-0472">Membrane</keyword>
<feature type="transmembrane region" description="Helical" evidence="1">
    <location>
        <begin position="37"/>
        <end position="56"/>
    </location>
</feature>
<dbReference type="Pfam" id="PF20152">
    <property type="entry name" value="DUF6534"/>
    <property type="match status" value="1"/>
</dbReference>
<name>A0A5C3PBL4_9APHY</name>
<dbReference type="InterPro" id="IPR045339">
    <property type="entry name" value="DUF6534"/>
</dbReference>
<dbReference type="InParanoid" id="A0A5C3PBL4"/>
<proteinExistence type="predicted"/>
<reference evidence="3 4" key="1">
    <citation type="journal article" date="2019" name="Nat. Ecol. Evol.">
        <title>Megaphylogeny resolves global patterns of mushroom evolution.</title>
        <authorList>
            <person name="Varga T."/>
            <person name="Krizsan K."/>
            <person name="Foldi C."/>
            <person name="Dima B."/>
            <person name="Sanchez-Garcia M."/>
            <person name="Sanchez-Ramirez S."/>
            <person name="Szollosi G.J."/>
            <person name="Szarkandi J.G."/>
            <person name="Papp V."/>
            <person name="Albert L."/>
            <person name="Andreopoulos W."/>
            <person name="Angelini C."/>
            <person name="Antonin V."/>
            <person name="Barry K.W."/>
            <person name="Bougher N.L."/>
            <person name="Buchanan P."/>
            <person name="Buyck B."/>
            <person name="Bense V."/>
            <person name="Catcheside P."/>
            <person name="Chovatia M."/>
            <person name="Cooper J."/>
            <person name="Damon W."/>
            <person name="Desjardin D."/>
            <person name="Finy P."/>
            <person name="Geml J."/>
            <person name="Haridas S."/>
            <person name="Hughes K."/>
            <person name="Justo A."/>
            <person name="Karasinski D."/>
            <person name="Kautmanova I."/>
            <person name="Kiss B."/>
            <person name="Kocsube S."/>
            <person name="Kotiranta H."/>
            <person name="LaButti K.M."/>
            <person name="Lechner B.E."/>
            <person name="Liimatainen K."/>
            <person name="Lipzen A."/>
            <person name="Lukacs Z."/>
            <person name="Mihaltcheva S."/>
            <person name="Morgado L.N."/>
            <person name="Niskanen T."/>
            <person name="Noordeloos M.E."/>
            <person name="Ohm R.A."/>
            <person name="Ortiz-Santana B."/>
            <person name="Ovrebo C."/>
            <person name="Racz N."/>
            <person name="Riley R."/>
            <person name="Savchenko A."/>
            <person name="Shiryaev A."/>
            <person name="Soop K."/>
            <person name="Spirin V."/>
            <person name="Szebenyi C."/>
            <person name="Tomsovsky M."/>
            <person name="Tulloss R.E."/>
            <person name="Uehling J."/>
            <person name="Grigoriev I.V."/>
            <person name="Vagvolgyi C."/>
            <person name="Papp T."/>
            <person name="Martin F.M."/>
            <person name="Miettinen O."/>
            <person name="Hibbett D.S."/>
            <person name="Nagy L.G."/>
        </authorList>
    </citation>
    <scope>NUCLEOTIDE SEQUENCE [LARGE SCALE GENOMIC DNA]</scope>
    <source>
        <strain evidence="3 4">HHB13444</strain>
    </source>
</reference>
<evidence type="ECO:0000313" key="3">
    <source>
        <dbReference type="EMBL" id="TFK87114.1"/>
    </source>
</evidence>
<feature type="transmembrane region" description="Helical" evidence="1">
    <location>
        <begin position="76"/>
        <end position="99"/>
    </location>
</feature>
<dbReference type="Proteomes" id="UP000308197">
    <property type="component" value="Unassembled WGS sequence"/>
</dbReference>
<feature type="transmembrane region" description="Helical" evidence="1">
    <location>
        <begin position="111"/>
        <end position="135"/>
    </location>
</feature>
<organism evidence="3 4">
    <name type="scientific">Polyporus arcularius HHB13444</name>
    <dbReference type="NCBI Taxonomy" id="1314778"/>
    <lineage>
        <taxon>Eukaryota</taxon>
        <taxon>Fungi</taxon>
        <taxon>Dikarya</taxon>
        <taxon>Basidiomycota</taxon>
        <taxon>Agaricomycotina</taxon>
        <taxon>Agaricomycetes</taxon>
        <taxon>Polyporales</taxon>
        <taxon>Polyporaceae</taxon>
        <taxon>Polyporus</taxon>
    </lineage>
</organism>
<keyword evidence="1" id="KW-1133">Transmembrane helix</keyword>
<feature type="transmembrane region" description="Helical" evidence="1">
    <location>
        <begin position="147"/>
        <end position="171"/>
    </location>
</feature>
<accession>A0A5C3PBL4</accession>
<dbReference type="EMBL" id="ML211168">
    <property type="protein sequence ID" value="TFK87114.1"/>
    <property type="molecule type" value="Genomic_DNA"/>
</dbReference>
<sequence length="348" mass="38091">MILPRVNVTTAGPSPVPISAIPGPSLSLPELPALDNTFGALLIGTFIGLMQFGWTANQCYRYYRTYHEDRWLLKGLVTAVLVLETFHTILCMHISYFYLATNYFKPEALAVAVWSLKLLGVTTGLVILVTQSFFLRRVYLIGRGFKWLVLLVALLLLGEFGFAFAETVQLFLVPELHTQKEAWMNSAGVGLAALADTIITIALTFTLQRSRTGFESTDNLIDTLIIYSINTGLLTDVFNIACFILALVMPNNLIYAGVVIVTSKLYANTLMAVLNSRSSLASSKNAAPTNSHSVSIPVSQHVYRGTSEKNSYLTPNNPIPIQVSTVRSSAADFALDGPGGERDVKNYV</sequence>
<feature type="transmembrane region" description="Helical" evidence="1">
    <location>
        <begin position="253"/>
        <end position="274"/>
    </location>
</feature>
<feature type="transmembrane region" description="Helical" evidence="1">
    <location>
        <begin position="183"/>
        <end position="203"/>
    </location>
</feature>